<feature type="compositionally biased region" description="Basic and acidic residues" evidence="1">
    <location>
        <begin position="799"/>
        <end position="810"/>
    </location>
</feature>
<feature type="compositionally biased region" description="Basic residues" evidence="1">
    <location>
        <begin position="931"/>
        <end position="947"/>
    </location>
</feature>
<dbReference type="SUPFAM" id="SSF49764">
    <property type="entry name" value="HSP20-like chaperones"/>
    <property type="match status" value="1"/>
</dbReference>
<feature type="region of interest" description="Disordered" evidence="1">
    <location>
        <begin position="797"/>
        <end position="853"/>
    </location>
</feature>
<dbReference type="CDD" id="cd06467">
    <property type="entry name" value="p23_NUDC_like"/>
    <property type="match status" value="1"/>
</dbReference>
<feature type="region of interest" description="Disordered" evidence="1">
    <location>
        <begin position="660"/>
        <end position="682"/>
    </location>
</feature>
<accession>A0AAD2JK29</accession>
<dbReference type="InterPro" id="IPR008978">
    <property type="entry name" value="HSP20-like_chaperone"/>
</dbReference>
<feature type="region of interest" description="Disordered" evidence="1">
    <location>
        <begin position="165"/>
        <end position="605"/>
    </location>
</feature>
<feature type="compositionally biased region" description="Polar residues" evidence="1">
    <location>
        <begin position="968"/>
        <end position="982"/>
    </location>
</feature>
<comment type="caution">
    <text evidence="3">The sequence shown here is derived from an EMBL/GenBank/DDBJ whole genome shotgun (WGS) entry which is preliminary data.</text>
</comment>
<evidence type="ECO:0000259" key="2">
    <source>
        <dbReference type="PROSITE" id="PS51203"/>
    </source>
</evidence>
<dbReference type="InterPro" id="IPR007052">
    <property type="entry name" value="CS_dom"/>
</dbReference>
<name>A0AAD2JK29_9STRA</name>
<feature type="compositionally biased region" description="Polar residues" evidence="1">
    <location>
        <begin position="1005"/>
        <end position="1019"/>
    </location>
</feature>
<evidence type="ECO:0000256" key="1">
    <source>
        <dbReference type="SAM" id="MobiDB-lite"/>
    </source>
</evidence>
<feature type="compositionally biased region" description="Polar residues" evidence="1">
    <location>
        <begin position="585"/>
        <end position="605"/>
    </location>
</feature>
<dbReference type="AlphaFoldDB" id="A0AAD2JK29"/>
<feature type="compositionally biased region" description="Basic residues" evidence="1">
    <location>
        <begin position="267"/>
        <end position="279"/>
    </location>
</feature>
<feature type="compositionally biased region" description="Basic residues" evidence="1">
    <location>
        <begin position="570"/>
        <end position="579"/>
    </location>
</feature>
<feature type="compositionally biased region" description="Basic residues" evidence="1">
    <location>
        <begin position="95"/>
        <end position="106"/>
    </location>
</feature>
<feature type="compositionally biased region" description="Polar residues" evidence="1">
    <location>
        <begin position="660"/>
        <end position="673"/>
    </location>
</feature>
<feature type="compositionally biased region" description="Basic and acidic residues" evidence="1">
    <location>
        <begin position="256"/>
        <end position="266"/>
    </location>
</feature>
<feature type="compositionally biased region" description="Basic and acidic residues" evidence="1">
    <location>
        <begin position="187"/>
        <end position="199"/>
    </location>
</feature>
<feature type="region of interest" description="Disordered" evidence="1">
    <location>
        <begin position="84"/>
        <end position="151"/>
    </location>
</feature>
<proteinExistence type="predicted"/>
<feature type="compositionally biased region" description="Basic and acidic residues" evidence="1">
    <location>
        <begin position="819"/>
        <end position="830"/>
    </location>
</feature>
<sequence length="1052" mass="116004">MAEVRIFVEEVANIINISTEKQEEIIKQLDYESISKRWQLKSVSNEQWESMGAPDGFVTILQTCLDRHAERELEELKNTINSDVNHAIASAQPRARSKTGRRRRLSKANSMSELDLDNANKEASPVALELRRRNSVGPRRRSSNSGGSLNNSLSDLIDLIGDIGGDKESNPVAPASPVRRSRNTIGDTRRVSKSPEKRRGVIGHDVSDKELEIAGGQRSTSRGPRRRESRSVESLNDINRRVSKSPEKHRAVIGHDVSDKELDMAGKRRSSTGPRQRKSKSIEPLNDVNRRVSKSPESRRAVIGHDVSDKELDMQGQRRRRSLGPRRQKSKSIEPLNDVEIVGGDDNGRRRRMLKSAESLRSLGDIDTGNTDSNPIAGASPGRRRKLKSAGSLRSLGDIDIGNTDSNPITVASPGRQGRRHTSLGPRRFSKSPDKRRAVTGNDSSHKDLDAVERSRLNRQESRRRLQKKTASASSTLPLKGEEGNGRTNSGLRQSNRGTKADDNSVGSGCGLKNSTSDDENNVGSGRRRARGKSSNYAAFGPKTQRSLVLAPRPQSPGGPTQLDNDGTMKTRRRARTARRPSGGRLQSESQSPRRSFARCQSESPSAKRALVSELNLPAAPMFDRANSSVHLGCSAKQAAKSDIAQFQPSLEHAVQRNNRSYLPSNDSSSPQPLSMPEHSFSIEKDTNSGRFCYLSRGKILYEWNQSFDTMVLMVPKPPEVPEADVVCTIEESSLQLGRKGDRQAFFHRPLGGKCIPESSIWVPYGGADVKGIIVHLKKANPGEKWQRPLLAVTGTKVKKTERSARRDSLPEDFGSPRLHKDSITDAAHQKERRRMSMGQKSSSSRGLEILEPENINCTPRAVAKTGVDLETLQHANRVEKFSSHSVDFLLDLPDEETGSEDDEESFWGSSASLPTLGPNLTEEADEKRGKEGKKRRSRRRRIKRGSRQMILQAASSMSPGKLKFSITKRTLSTDTSDSKTNGKGLAEGPMHSSYQQLDGGDNESVFSMNDESGSSPKQQPLEGKSEPNCFTHMLVEAAPLPFDADENAIAT</sequence>
<evidence type="ECO:0000313" key="4">
    <source>
        <dbReference type="Proteomes" id="UP001295423"/>
    </source>
</evidence>
<evidence type="ECO:0000313" key="3">
    <source>
        <dbReference type="EMBL" id="CAJ1958292.1"/>
    </source>
</evidence>
<organism evidence="3 4">
    <name type="scientific">Cylindrotheca closterium</name>
    <dbReference type="NCBI Taxonomy" id="2856"/>
    <lineage>
        <taxon>Eukaryota</taxon>
        <taxon>Sar</taxon>
        <taxon>Stramenopiles</taxon>
        <taxon>Ochrophyta</taxon>
        <taxon>Bacillariophyta</taxon>
        <taxon>Bacillariophyceae</taxon>
        <taxon>Bacillariophycidae</taxon>
        <taxon>Bacillariales</taxon>
        <taxon>Bacillariaceae</taxon>
        <taxon>Cylindrotheca</taxon>
    </lineage>
</organism>
<feature type="domain" description="CS" evidence="2">
    <location>
        <begin position="697"/>
        <end position="790"/>
    </location>
</feature>
<dbReference type="Gene3D" id="2.60.40.790">
    <property type="match status" value="1"/>
</dbReference>
<feature type="compositionally biased region" description="Basic residues" evidence="1">
    <location>
        <begin position="317"/>
        <end position="330"/>
    </location>
</feature>
<protein>
    <recommendedName>
        <fullName evidence="2">CS domain-containing protein</fullName>
    </recommendedName>
</protein>
<dbReference type="Pfam" id="PF04969">
    <property type="entry name" value="CS"/>
    <property type="match status" value="1"/>
</dbReference>
<feature type="compositionally biased region" description="Basic and acidic residues" evidence="1">
    <location>
        <begin position="444"/>
        <end position="464"/>
    </location>
</feature>
<dbReference type="Proteomes" id="UP001295423">
    <property type="component" value="Unassembled WGS sequence"/>
</dbReference>
<reference evidence="3" key="1">
    <citation type="submission" date="2023-08" db="EMBL/GenBank/DDBJ databases">
        <authorList>
            <person name="Audoor S."/>
            <person name="Bilcke G."/>
        </authorList>
    </citation>
    <scope>NUCLEOTIDE SEQUENCE</scope>
</reference>
<dbReference type="EMBL" id="CAKOGP040001969">
    <property type="protein sequence ID" value="CAJ1958292.1"/>
    <property type="molecule type" value="Genomic_DNA"/>
</dbReference>
<feature type="compositionally biased region" description="Acidic residues" evidence="1">
    <location>
        <begin position="894"/>
        <end position="906"/>
    </location>
</feature>
<feature type="compositionally biased region" description="Basic and acidic residues" evidence="1">
    <location>
        <begin position="288"/>
        <end position="300"/>
    </location>
</feature>
<feature type="compositionally biased region" description="Basic and acidic residues" evidence="1">
    <location>
        <begin position="238"/>
        <end position="250"/>
    </location>
</feature>
<keyword evidence="4" id="KW-1185">Reference proteome</keyword>
<gene>
    <name evidence="3" type="ORF">CYCCA115_LOCUS17118</name>
</gene>
<feature type="compositionally biased region" description="Polar residues" evidence="1">
    <location>
        <begin position="486"/>
        <end position="498"/>
    </location>
</feature>
<dbReference type="PROSITE" id="PS51203">
    <property type="entry name" value="CS"/>
    <property type="match status" value="1"/>
</dbReference>
<feature type="region of interest" description="Disordered" evidence="1">
    <location>
        <begin position="894"/>
        <end position="1028"/>
    </location>
</feature>